<keyword evidence="1" id="KW-1133">Transmembrane helix</keyword>
<accession>A0ABZ0GNU2</accession>
<evidence type="ECO:0008006" key="4">
    <source>
        <dbReference type="Google" id="ProtNLM"/>
    </source>
</evidence>
<dbReference type="Proteomes" id="UP001301442">
    <property type="component" value="Chromosome"/>
</dbReference>
<reference evidence="2 3" key="1">
    <citation type="submission" date="2023-09" db="EMBL/GenBank/DDBJ databases">
        <authorList>
            <person name="Qi X."/>
        </authorList>
    </citation>
    <scope>NUCLEOTIDE SEQUENCE [LARGE SCALE GENOMIC DNA]</scope>
    <source>
        <strain evidence="2 3">S1-1</strain>
    </source>
</reference>
<evidence type="ECO:0000313" key="2">
    <source>
        <dbReference type="EMBL" id="WOH37569.1"/>
    </source>
</evidence>
<evidence type="ECO:0000256" key="1">
    <source>
        <dbReference type="SAM" id="Phobius"/>
    </source>
</evidence>
<dbReference type="RefSeq" id="WP_348396356.1">
    <property type="nucleotide sequence ID" value="NZ_CP136600.1"/>
</dbReference>
<gene>
    <name evidence="2" type="ORF">RI844_19745</name>
</gene>
<proteinExistence type="predicted"/>
<name>A0ABZ0GNU2_9GAMM</name>
<protein>
    <recommendedName>
        <fullName evidence="4">Anti-sigma factor</fullName>
    </recommendedName>
</protein>
<sequence>MSNSENQKELEFQLWLEGKLSPSQSLKFEQDIADDEPMQQRLATARFIEQQVHCYEEQAVPAWDRESTFNSDSKPWWQWQGLPAMSMAFSIFAICLVIFKVELVMQDSGLLVRFGGEKSQQNTVEVEQLINQRLKEFAAEQQVVLANYATDMKDDQQDNNLKLATYLMSAARQERKEDISSFVKFVNDQRDEDSIDQKLRFQKLEYALLSQSIKNKLNNPTLQKANYEQQPMQEK</sequence>
<keyword evidence="3" id="KW-1185">Reference proteome</keyword>
<dbReference type="EMBL" id="CP136600">
    <property type="protein sequence ID" value="WOH37569.1"/>
    <property type="molecule type" value="Genomic_DNA"/>
</dbReference>
<feature type="transmembrane region" description="Helical" evidence="1">
    <location>
        <begin position="77"/>
        <end position="99"/>
    </location>
</feature>
<keyword evidence="1" id="KW-0812">Transmembrane</keyword>
<evidence type="ECO:0000313" key="3">
    <source>
        <dbReference type="Proteomes" id="UP001301442"/>
    </source>
</evidence>
<keyword evidence="1" id="KW-0472">Membrane</keyword>
<organism evidence="2 3">
    <name type="scientific">Thalassotalea fonticola</name>
    <dbReference type="NCBI Taxonomy" id="3065649"/>
    <lineage>
        <taxon>Bacteria</taxon>
        <taxon>Pseudomonadati</taxon>
        <taxon>Pseudomonadota</taxon>
        <taxon>Gammaproteobacteria</taxon>
        <taxon>Alteromonadales</taxon>
        <taxon>Colwelliaceae</taxon>
        <taxon>Thalassotalea</taxon>
    </lineage>
</organism>